<gene>
    <name evidence="2" type="ORF">D7231_32040</name>
</gene>
<keyword evidence="3" id="KW-1185">Reference proteome</keyword>
<reference evidence="2 3" key="1">
    <citation type="journal article" date="2015" name="Antonie Van Leeuwenhoek">
        <title>Streptomyces klenkii sp. nov., isolated from deep marine sediment.</title>
        <authorList>
            <person name="Veyisoglu A."/>
            <person name="Sahin N."/>
        </authorList>
    </citation>
    <scope>NUCLEOTIDE SEQUENCE [LARGE SCALE GENOMIC DNA]</scope>
    <source>
        <strain evidence="2 3">KCTC 29202</strain>
    </source>
</reference>
<dbReference type="Proteomes" id="UP000270343">
    <property type="component" value="Unassembled WGS sequence"/>
</dbReference>
<dbReference type="SUPFAM" id="SSF53098">
    <property type="entry name" value="Ribonuclease H-like"/>
    <property type="match status" value="1"/>
</dbReference>
<comment type="caution">
    <text evidence="2">The sequence shown here is derived from an EMBL/GenBank/DDBJ whole genome shotgun (WGS) entry which is preliminary data.</text>
</comment>
<sequence length="203" mass="21976">MTALAFVDCETTGLDPRRHEAWEIAVIRRETDGTETEHLWQARLGADELSLADPRALKIGRYRERRIAIPDDHAAVALRLGGLPGCRWLRDGELEGELDAALRGAVVVGSNPGFDVAFLAVTLGAEPDNAPWHYRPVDIATLAAGHVYATRQVGEAPPRVPFSSRELSRAVGVEPPGEDVAHTALGDARWARDVYDAVTGGAR</sequence>
<dbReference type="RefSeq" id="WP_120759399.1">
    <property type="nucleotide sequence ID" value="NZ_RBAM01000024.1"/>
</dbReference>
<organism evidence="2 3">
    <name type="scientific">Streptomyces klenkii</name>
    <dbReference type="NCBI Taxonomy" id="1420899"/>
    <lineage>
        <taxon>Bacteria</taxon>
        <taxon>Bacillati</taxon>
        <taxon>Actinomycetota</taxon>
        <taxon>Actinomycetes</taxon>
        <taxon>Kitasatosporales</taxon>
        <taxon>Streptomycetaceae</taxon>
        <taxon>Streptomyces</taxon>
    </lineage>
</organism>
<dbReference type="AlphaFoldDB" id="A0A3B0ANP8"/>
<dbReference type="InterPro" id="IPR036397">
    <property type="entry name" value="RNaseH_sf"/>
</dbReference>
<proteinExistence type="predicted"/>
<name>A0A3B0ANP8_9ACTN</name>
<feature type="domain" description="Exonuclease" evidence="1">
    <location>
        <begin position="3"/>
        <end position="203"/>
    </location>
</feature>
<dbReference type="GO" id="GO:0003676">
    <property type="term" value="F:nucleic acid binding"/>
    <property type="evidence" value="ECO:0007669"/>
    <property type="project" value="InterPro"/>
</dbReference>
<dbReference type="SMART" id="SM00479">
    <property type="entry name" value="EXOIII"/>
    <property type="match status" value="1"/>
</dbReference>
<dbReference type="InterPro" id="IPR013520">
    <property type="entry name" value="Ribonucl_H"/>
</dbReference>
<accession>A0A3B0ANP8</accession>
<dbReference type="GO" id="GO:0004527">
    <property type="term" value="F:exonuclease activity"/>
    <property type="evidence" value="ECO:0007669"/>
    <property type="project" value="UniProtKB-ARBA"/>
</dbReference>
<dbReference type="EMBL" id="RBAM01000024">
    <property type="protein sequence ID" value="RKN61904.1"/>
    <property type="molecule type" value="Genomic_DNA"/>
</dbReference>
<evidence type="ECO:0000259" key="1">
    <source>
        <dbReference type="SMART" id="SM00479"/>
    </source>
</evidence>
<dbReference type="OrthoDB" id="4762736at2"/>
<dbReference type="Gene3D" id="3.30.420.10">
    <property type="entry name" value="Ribonuclease H-like superfamily/Ribonuclease H"/>
    <property type="match status" value="1"/>
</dbReference>
<evidence type="ECO:0000313" key="3">
    <source>
        <dbReference type="Proteomes" id="UP000270343"/>
    </source>
</evidence>
<dbReference type="InterPro" id="IPR012337">
    <property type="entry name" value="RNaseH-like_sf"/>
</dbReference>
<protein>
    <recommendedName>
        <fullName evidence="1">Exonuclease domain-containing protein</fullName>
    </recommendedName>
</protein>
<evidence type="ECO:0000313" key="2">
    <source>
        <dbReference type="EMBL" id="RKN61904.1"/>
    </source>
</evidence>